<dbReference type="EMBL" id="BKCJ010010338">
    <property type="protein sequence ID" value="GEU91132.1"/>
    <property type="molecule type" value="Genomic_DNA"/>
</dbReference>
<dbReference type="AlphaFoldDB" id="A0A6L2P1H0"/>
<protein>
    <recommendedName>
        <fullName evidence="2">RRM domain-containing protein</fullName>
    </recommendedName>
</protein>
<dbReference type="Gene3D" id="3.30.70.330">
    <property type="match status" value="1"/>
</dbReference>
<dbReference type="Pfam" id="PF00076">
    <property type="entry name" value="RRM_1"/>
    <property type="match status" value="1"/>
</dbReference>
<dbReference type="SMART" id="SM00360">
    <property type="entry name" value="RRM"/>
    <property type="match status" value="1"/>
</dbReference>
<sequence length="298" mass="34331">MGSNVRGSYRLSNESLLERLSCDIFITNFPVHLSAKELWNTCVQYGTVQYVYIPKKLSKQGKPFALARFNKVNDVDTLIRNLRLIWLGNFRIYANVAWLTRESKPKSFSQNSTPKEPMHVNSKPKEHDSYGYTPSFAKEEVNDDQVILDSFQSIDTEHNIMENSPDHVENSPMKMENSPDHVENFDIHVENSHEQLENYPDHVENSHVHVENFIEKIENSPNHVENYSVHMRNSHVYLENYIDLTGDPFGLKKRILEIKKKRTNVEQAASGSDPVFPPGFTPLNSNQLGIEVVEKKCT</sequence>
<evidence type="ECO:0000313" key="3">
    <source>
        <dbReference type="EMBL" id="GEU91132.1"/>
    </source>
</evidence>
<dbReference type="SUPFAM" id="SSF54928">
    <property type="entry name" value="RNA-binding domain, RBD"/>
    <property type="match status" value="1"/>
</dbReference>
<gene>
    <name evidence="3" type="ORF">Tci_063110</name>
</gene>
<dbReference type="CDD" id="cd00590">
    <property type="entry name" value="RRM_SF"/>
    <property type="match status" value="1"/>
</dbReference>
<evidence type="ECO:0000259" key="2">
    <source>
        <dbReference type="SMART" id="SM00360"/>
    </source>
</evidence>
<dbReference type="InterPro" id="IPR035979">
    <property type="entry name" value="RBD_domain_sf"/>
</dbReference>
<feature type="region of interest" description="Disordered" evidence="1">
    <location>
        <begin position="105"/>
        <end position="127"/>
    </location>
</feature>
<proteinExistence type="predicted"/>
<name>A0A6L2P1H0_TANCI</name>
<dbReference type="InterPro" id="IPR012677">
    <property type="entry name" value="Nucleotide-bd_a/b_plait_sf"/>
</dbReference>
<feature type="domain" description="RRM" evidence="2">
    <location>
        <begin position="23"/>
        <end position="95"/>
    </location>
</feature>
<accession>A0A6L2P1H0</accession>
<evidence type="ECO:0000256" key="1">
    <source>
        <dbReference type="SAM" id="MobiDB-lite"/>
    </source>
</evidence>
<comment type="caution">
    <text evidence="3">The sequence shown here is derived from an EMBL/GenBank/DDBJ whole genome shotgun (WGS) entry which is preliminary data.</text>
</comment>
<organism evidence="3">
    <name type="scientific">Tanacetum cinerariifolium</name>
    <name type="common">Dalmatian daisy</name>
    <name type="synonym">Chrysanthemum cinerariifolium</name>
    <dbReference type="NCBI Taxonomy" id="118510"/>
    <lineage>
        <taxon>Eukaryota</taxon>
        <taxon>Viridiplantae</taxon>
        <taxon>Streptophyta</taxon>
        <taxon>Embryophyta</taxon>
        <taxon>Tracheophyta</taxon>
        <taxon>Spermatophyta</taxon>
        <taxon>Magnoliopsida</taxon>
        <taxon>eudicotyledons</taxon>
        <taxon>Gunneridae</taxon>
        <taxon>Pentapetalae</taxon>
        <taxon>asterids</taxon>
        <taxon>campanulids</taxon>
        <taxon>Asterales</taxon>
        <taxon>Asteraceae</taxon>
        <taxon>Asteroideae</taxon>
        <taxon>Anthemideae</taxon>
        <taxon>Anthemidinae</taxon>
        <taxon>Tanacetum</taxon>
    </lineage>
</organism>
<reference evidence="3" key="1">
    <citation type="journal article" date="2019" name="Sci. Rep.">
        <title>Draft genome of Tanacetum cinerariifolium, the natural source of mosquito coil.</title>
        <authorList>
            <person name="Yamashiro T."/>
            <person name="Shiraishi A."/>
            <person name="Satake H."/>
            <person name="Nakayama K."/>
        </authorList>
    </citation>
    <scope>NUCLEOTIDE SEQUENCE</scope>
</reference>
<dbReference type="GO" id="GO:0003723">
    <property type="term" value="F:RNA binding"/>
    <property type="evidence" value="ECO:0007669"/>
    <property type="project" value="InterPro"/>
</dbReference>
<dbReference type="InterPro" id="IPR000504">
    <property type="entry name" value="RRM_dom"/>
</dbReference>